<name>A0AAW2G7L2_9HYME</name>
<dbReference type="AlphaFoldDB" id="A0AAW2G7L2"/>
<proteinExistence type="predicted"/>
<dbReference type="EMBL" id="JADYXP020000006">
    <property type="protein sequence ID" value="KAL0122512.1"/>
    <property type="molecule type" value="Genomic_DNA"/>
</dbReference>
<comment type="caution">
    <text evidence="1">The sequence shown here is derived from an EMBL/GenBank/DDBJ whole genome shotgun (WGS) entry which is preliminary data.</text>
</comment>
<dbReference type="Proteomes" id="UP001430953">
    <property type="component" value="Unassembled WGS sequence"/>
</dbReference>
<reference evidence="1 2" key="1">
    <citation type="submission" date="2023-03" db="EMBL/GenBank/DDBJ databases">
        <title>High recombination rates correlate with genetic variation in Cardiocondyla obscurior ants.</title>
        <authorList>
            <person name="Errbii M."/>
        </authorList>
    </citation>
    <scope>NUCLEOTIDE SEQUENCE [LARGE SCALE GENOMIC DNA]</scope>
    <source>
        <strain evidence="1">Alpha-2009</strain>
        <tissue evidence="1">Whole body</tissue>
    </source>
</reference>
<sequence length="75" mass="8539">MFSLTESLLRVDQRADTSNRRLILPGCSCIRENIEAGYFMAASSGLIINYFRASRPWNLFIRNFTMDSVVCAVTK</sequence>
<accession>A0AAW2G7L2</accession>
<protein>
    <submittedName>
        <fullName evidence="1">Uncharacterized protein</fullName>
    </submittedName>
</protein>
<organism evidence="1 2">
    <name type="scientific">Cardiocondyla obscurior</name>
    <dbReference type="NCBI Taxonomy" id="286306"/>
    <lineage>
        <taxon>Eukaryota</taxon>
        <taxon>Metazoa</taxon>
        <taxon>Ecdysozoa</taxon>
        <taxon>Arthropoda</taxon>
        <taxon>Hexapoda</taxon>
        <taxon>Insecta</taxon>
        <taxon>Pterygota</taxon>
        <taxon>Neoptera</taxon>
        <taxon>Endopterygota</taxon>
        <taxon>Hymenoptera</taxon>
        <taxon>Apocrita</taxon>
        <taxon>Aculeata</taxon>
        <taxon>Formicoidea</taxon>
        <taxon>Formicidae</taxon>
        <taxon>Myrmicinae</taxon>
        <taxon>Cardiocondyla</taxon>
    </lineage>
</organism>
<gene>
    <name evidence="1" type="ORF">PUN28_007311</name>
</gene>
<evidence type="ECO:0000313" key="1">
    <source>
        <dbReference type="EMBL" id="KAL0122512.1"/>
    </source>
</evidence>
<evidence type="ECO:0000313" key="2">
    <source>
        <dbReference type="Proteomes" id="UP001430953"/>
    </source>
</evidence>
<keyword evidence="2" id="KW-1185">Reference proteome</keyword>